<evidence type="ECO:0000313" key="1">
    <source>
        <dbReference type="EMBL" id="OCA73751.1"/>
    </source>
</evidence>
<name>A0A1B8ZQ81_9FLAO</name>
<dbReference type="EMBL" id="MAYG01000001">
    <property type="protein sequence ID" value="OCA73751.1"/>
    <property type="molecule type" value="Genomic_DNA"/>
</dbReference>
<organism evidence="1 2">
    <name type="scientific">Chryseobacterium arthrosphaerae</name>
    <dbReference type="NCBI Taxonomy" id="651561"/>
    <lineage>
        <taxon>Bacteria</taxon>
        <taxon>Pseudomonadati</taxon>
        <taxon>Bacteroidota</taxon>
        <taxon>Flavobacteriia</taxon>
        <taxon>Flavobacteriales</taxon>
        <taxon>Weeksellaceae</taxon>
        <taxon>Chryseobacterium group</taxon>
        <taxon>Chryseobacterium</taxon>
    </lineage>
</organism>
<dbReference type="Proteomes" id="UP000093432">
    <property type="component" value="Unassembled WGS sequence"/>
</dbReference>
<proteinExistence type="predicted"/>
<protein>
    <recommendedName>
        <fullName evidence="3">YD repeat-containing protein</fullName>
    </recommendedName>
</protein>
<dbReference type="Gene3D" id="2.180.10.10">
    <property type="entry name" value="RHS repeat-associated core"/>
    <property type="match status" value="1"/>
</dbReference>
<reference evidence="2" key="1">
    <citation type="submission" date="2016-07" db="EMBL/GenBank/DDBJ databases">
        <authorList>
            <person name="Florea S."/>
            <person name="Webb J.S."/>
            <person name="Jaromczyk J."/>
            <person name="Schardl C.L."/>
        </authorList>
    </citation>
    <scope>NUCLEOTIDE SEQUENCE [LARGE SCALE GENOMIC DNA]</scope>
    <source>
        <strain evidence="2">CC-VM-7</strain>
    </source>
</reference>
<dbReference type="OrthoDB" id="9814627at2"/>
<sequence length="1148" mass="127079">MKKKFFTVLGLSAVITVAGQGGGPSGPQITGSDPSVLPNLRPPSPEAYKLGSYGNIPVSLFTGKANVNIPLTEFRTKNLSLPVAINYSSNGIKIDDMNGSAGLGWSLITGGVITRTIRDLADEDNVNITFPTDIDALGIRHPVVMQYFQDASNDLVDSEQDMYMASFNGHSIRFLFDRRGMPVVYSQQDVKIEGRSGGDSFTITMDDGVKYYFTDKEMTNNRTLGDGHSLLSNNTTAWYLSKIEDPSSGENIMIENQNAGYSTTLSNSQTLKYTVGPAQQSVCGGSAFSLPPVISGLVSHLQSVNGKQIRRIYSNNPGYGEIIFDYTPSTGSEDYGKLSRIQKKINSVAINDISFDYTLTANKRLFLNSVNDIVSKAVHSFTYNAPEEFPVRLSFARDTGGYYNGVMTNTHLIPQMPTSAISYSGAQQHVVPAKSQIGMLTKVVYPTKGNSEFFYENNTLSTYKVVVPAYTAGHSIGAESTDIDFGSSLQSKSVTFTSIRDEEVILGGGASFNAWKCPPELHVTGKHRGRVTLRKATGELIPFYTRASNGWETVTGTVHTLPVNGSPFYARIPKDIPLTLTITTSFECTRSSVAITYTAGEAEWGYVEDITAGLRISKITDNSESGVAVTRKFLYKDLNEPFASVITASQPSFSESLFKTRTCLNNSSPGTIGGGIPTGIERFTYNVLTSSNIHELNALHPNTFYKTVQEIVEGKSNTVHYYAIDTDYFGKTIYGNNINSAPRTNFGWKNGKEILTKYLDSNNNLVRSVENSYEEDPARKIQIDGFAILKNYDNPIGMNVTKTCKAADITKTLETTYCTANHSHHYRVADFYKNCYAMGAQNVTQVYKDLCYGRNIGDVIAFDERMDNLDIVQYKNISYFEHLKSQKTTEYLNGTAMKTETQYFYNNPQHTQLTAQKTVFPDLSSTETSYQYAYEKNNPLLISKNIVGLPLEKQQQQTVDNVTKVISRTESIYPGTLPHTTTGNLILPLSEHTFDNLSSTISYKDVNYDKYDQNGNILQYTTKDGTPVSIVWGYHKTKPIAKIVGALYSQVENLIVDIVAKSDQDAVDPAKEADLLLALDAFNPTGMKTTYTYDPLIGITTVTPPSGIREVYIYDNANRLQEIQARERDNAGNYVLKKVKEFKYNYKQ</sequence>
<evidence type="ECO:0008006" key="3">
    <source>
        <dbReference type="Google" id="ProtNLM"/>
    </source>
</evidence>
<dbReference type="AlphaFoldDB" id="A0A1B8ZQ81"/>
<comment type="caution">
    <text evidence="1">The sequence shown here is derived from an EMBL/GenBank/DDBJ whole genome shotgun (WGS) entry which is preliminary data.</text>
</comment>
<gene>
    <name evidence="1" type="ORF">BBI00_05070</name>
</gene>
<dbReference type="RefSeq" id="WP_065397750.1">
    <property type="nucleotide sequence ID" value="NZ_MAYG01000001.1"/>
</dbReference>
<dbReference type="STRING" id="651561.BBI00_05070"/>
<evidence type="ECO:0000313" key="2">
    <source>
        <dbReference type="Proteomes" id="UP000093432"/>
    </source>
</evidence>
<accession>A0A1B8ZQ81</accession>